<proteinExistence type="predicted"/>
<keyword evidence="3" id="KW-0997">Cell inner membrane</keyword>
<keyword evidence="4" id="KW-0808">Transferase</keyword>
<dbReference type="EMBL" id="JBHUHU010000001">
    <property type="protein sequence ID" value="MFD2098525.1"/>
    <property type="molecule type" value="Genomic_DNA"/>
</dbReference>
<evidence type="ECO:0000313" key="8">
    <source>
        <dbReference type="Proteomes" id="UP001597342"/>
    </source>
</evidence>
<reference evidence="8" key="1">
    <citation type="journal article" date="2019" name="Int. J. Syst. Evol. Microbiol.">
        <title>The Global Catalogue of Microorganisms (GCM) 10K type strain sequencing project: providing services to taxonomists for standard genome sequencing and annotation.</title>
        <authorList>
            <consortium name="The Broad Institute Genomics Platform"/>
            <consortium name="The Broad Institute Genome Sequencing Center for Infectious Disease"/>
            <person name="Wu L."/>
            <person name="Ma J."/>
        </authorList>
    </citation>
    <scope>NUCLEOTIDE SEQUENCE [LARGE SCALE GENOMIC DNA]</scope>
    <source>
        <strain evidence="8">JCM 3389</strain>
    </source>
</reference>
<evidence type="ECO:0000313" key="7">
    <source>
        <dbReference type="EMBL" id="MFD2098525.1"/>
    </source>
</evidence>
<evidence type="ECO:0000256" key="6">
    <source>
        <dbReference type="ARBA" id="ARBA00023315"/>
    </source>
</evidence>
<accession>A0ABW4XTT8</accession>
<keyword evidence="2" id="KW-1003">Cell membrane</keyword>
<dbReference type="GO" id="GO:0016746">
    <property type="term" value="F:acyltransferase activity"/>
    <property type="evidence" value="ECO:0007669"/>
    <property type="project" value="UniProtKB-KW"/>
</dbReference>
<keyword evidence="8" id="KW-1185">Reference proteome</keyword>
<gene>
    <name evidence="7" type="ORF">ACFSJE_01985</name>
</gene>
<dbReference type="Pfam" id="PF03279">
    <property type="entry name" value="Lip_A_acyltrans"/>
    <property type="match status" value="1"/>
</dbReference>
<comment type="subcellular location">
    <subcellularLocation>
        <location evidence="1">Cell inner membrane</location>
    </subcellularLocation>
</comment>
<keyword evidence="6 7" id="KW-0012">Acyltransferase</keyword>
<dbReference type="InterPro" id="IPR004960">
    <property type="entry name" value="LipA_acyltrans"/>
</dbReference>
<keyword evidence="5" id="KW-0472">Membrane</keyword>
<evidence type="ECO:0000256" key="1">
    <source>
        <dbReference type="ARBA" id="ARBA00004533"/>
    </source>
</evidence>
<dbReference type="PANTHER" id="PTHR30606">
    <property type="entry name" value="LIPID A BIOSYNTHESIS LAUROYL ACYLTRANSFERASE"/>
    <property type="match status" value="1"/>
</dbReference>
<evidence type="ECO:0000256" key="2">
    <source>
        <dbReference type="ARBA" id="ARBA00022475"/>
    </source>
</evidence>
<evidence type="ECO:0000256" key="3">
    <source>
        <dbReference type="ARBA" id="ARBA00022519"/>
    </source>
</evidence>
<organism evidence="7 8">
    <name type="scientific">Flagellimonas iocasae</name>
    <dbReference type="NCBI Taxonomy" id="2055905"/>
    <lineage>
        <taxon>Bacteria</taxon>
        <taxon>Pseudomonadati</taxon>
        <taxon>Bacteroidota</taxon>
        <taxon>Flavobacteriia</taxon>
        <taxon>Flavobacteriales</taxon>
        <taxon>Flavobacteriaceae</taxon>
        <taxon>Flagellimonas</taxon>
    </lineage>
</organism>
<dbReference type="PANTHER" id="PTHR30606:SF10">
    <property type="entry name" value="PHOSPHATIDYLINOSITOL MANNOSIDE ACYLTRANSFERASE"/>
    <property type="match status" value="1"/>
</dbReference>
<dbReference type="CDD" id="cd07984">
    <property type="entry name" value="LPLAT_LABLAT-like"/>
    <property type="match status" value="1"/>
</dbReference>
<name>A0ABW4XTT8_9FLAO</name>
<sequence>MQLAVFILAYPLLWLVSRLPFTIIYLLSDGIYGLLYYVIGYRKKVVRENLALVFPEKSEKERLKIEKKFYHHMCDMFMEMIKTMGISKKEIQKRFTVTNMELLTNLEEKGINTMLMLPHYASWEWVLSLNLQIKSKGYGIYQKIQNKYFDKLVRQIRGKFNTTLISTKESRKILKAAKESKELLMVGIISDQSPMVGRAKYWTDFMGIVVPVHVGGEEICKVNDIVPVYLKVRKKKRGYYEGTFKIITENPTKVEDYKITDAFLRETEKSIREAPEYYFWTHKRWKHRNKAPKAVHDKDIVTSNTLR</sequence>
<evidence type="ECO:0000256" key="4">
    <source>
        <dbReference type="ARBA" id="ARBA00022679"/>
    </source>
</evidence>
<dbReference type="PIRSF" id="PIRSF026649">
    <property type="entry name" value="MsbB"/>
    <property type="match status" value="1"/>
</dbReference>
<protein>
    <submittedName>
        <fullName evidence="7">Lysophospholipid acyltransferase family protein</fullName>
    </submittedName>
</protein>
<dbReference type="Proteomes" id="UP001597342">
    <property type="component" value="Unassembled WGS sequence"/>
</dbReference>
<evidence type="ECO:0000256" key="5">
    <source>
        <dbReference type="ARBA" id="ARBA00023136"/>
    </source>
</evidence>
<comment type="caution">
    <text evidence="7">The sequence shown here is derived from an EMBL/GenBank/DDBJ whole genome shotgun (WGS) entry which is preliminary data.</text>
</comment>
<dbReference type="RefSeq" id="WP_379829301.1">
    <property type="nucleotide sequence ID" value="NZ_JBHUHU010000001.1"/>
</dbReference>